<dbReference type="EMBL" id="GBRH01249635">
    <property type="protein sequence ID" value="JAD48260.1"/>
    <property type="molecule type" value="Transcribed_RNA"/>
</dbReference>
<proteinExistence type="predicted"/>
<evidence type="ECO:0000313" key="1">
    <source>
        <dbReference type="EMBL" id="JAD48260.1"/>
    </source>
</evidence>
<accession>A0A0A9AH37</accession>
<organism evidence="1">
    <name type="scientific">Arundo donax</name>
    <name type="common">Giant reed</name>
    <name type="synonym">Donax arundinaceus</name>
    <dbReference type="NCBI Taxonomy" id="35708"/>
    <lineage>
        <taxon>Eukaryota</taxon>
        <taxon>Viridiplantae</taxon>
        <taxon>Streptophyta</taxon>
        <taxon>Embryophyta</taxon>
        <taxon>Tracheophyta</taxon>
        <taxon>Spermatophyta</taxon>
        <taxon>Magnoliopsida</taxon>
        <taxon>Liliopsida</taxon>
        <taxon>Poales</taxon>
        <taxon>Poaceae</taxon>
        <taxon>PACMAD clade</taxon>
        <taxon>Arundinoideae</taxon>
        <taxon>Arundineae</taxon>
        <taxon>Arundo</taxon>
    </lineage>
</organism>
<reference evidence="1" key="2">
    <citation type="journal article" date="2015" name="Data Brief">
        <title>Shoot transcriptome of the giant reed, Arundo donax.</title>
        <authorList>
            <person name="Barrero R.A."/>
            <person name="Guerrero F.D."/>
            <person name="Moolhuijzen P."/>
            <person name="Goolsby J.A."/>
            <person name="Tidwell J."/>
            <person name="Bellgard S.E."/>
            <person name="Bellgard M.I."/>
        </authorList>
    </citation>
    <scope>NUCLEOTIDE SEQUENCE</scope>
    <source>
        <tissue evidence="1">Shoot tissue taken approximately 20 cm above the soil surface</tissue>
    </source>
</reference>
<protein>
    <submittedName>
        <fullName evidence="1">Uncharacterized protein</fullName>
    </submittedName>
</protein>
<sequence length="48" mass="5947">MNLFCTYRLSHILYTKHWHSLTNCAQNLRSLTSNLNMRYKTEQREYCY</sequence>
<dbReference type="AlphaFoldDB" id="A0A0A9AH37"/>
<name>A0A0A9AH37_ARUDO</name>
<reference evidence="1" key="1">
    <citation type="submission" date="2014-09" db="EMBL/GenBank/DDBJ databases">
        <authorList>
            <person name="Magalhaes I.L.F."/>
            <person name="Oliveira U."/>
            <person name="Santos F.R."/>
            <person name="Vidigal T.H.D.A."/>
            <person name="Brescovit A.D."/>
            <person name="Santos A.J."/>
        </authorList>
    </citation>
    <scope>NUCLEOTIDE SEQUENCE</scope>
    <source>
        <tissue evidence="1">Shoot tissue taken approximately 20 cm above the soil surface</tissue>
    </source>
</reference>